<dbReference type="InterPro" id="IPR015422">
    <property type="entry name" value="PyrdxlP-dep_Trfase_small"/>
</dbReference>
<comment type="caution">
    <text evidence="7">The sequence shown here is derived from an EMBL/GenBank/DDBJ whole genome shotgun (WGS) entry which is preliminary data.</text>
</comment>
<dbReference type="Gene3D" id="3.40.640.10">
    <property type="entry name" value="Type I PLP-dependent aspartate aminotransferase-like (Major domain)"/>
    <property type="match status" value="1"/>
</dbReference>
<dbReference type="GO" id="GO:0031071">
    <property type="term" value="F:cysteine desulfurase activity"/>
    <property type="evidence" value="ECO:0007669"/>
    <property type="project" value="UniProtKB-EC"/>
</dbReference>
<organism evidence="7 8">
    <name type="scientific">Anaeromonas frigoriresistens</name>
    <dbReference type="NCBI Taxonomy" id="2683708"/>
    <lineage>
        <taxon>Bacteria</taxon>
        <taxon>Bacillati</taxon>
        <taxon>Bacillota</taxon>
        <taxon>Tissierellia</taxon>
        <taxon>Tissierellales</taxon>
        <taxon>Thermohalobacteraceae</taxon>
        <taxon>Anaeromonas</taxon>
    </lineage>
</organism>
<dbReference type="EMBL" id="WSFT01000021">
    <property type="protein sequence ID" value="MBS4537805.1"/>
    <property type="molecule type" value="Genomic_DNA"/>
</dbReference>
<gene>
    <name evidence="7" type="ORF">GOQ27_04990</name>
</gene>
<name>A0A942UUN5_9FIRM</name>
<dbReference type="PROSITE" id="PS00595">
    <property type="entry name" value="AA_TRANSFER_CLASS_5"/>
    <property type="match status" value="1"/>
</dbReference>
<comment type="cofactor">
    <cofactor evidence="1 5">
        <name>pyridoxal 5'-phosphate</name>
        <dbReference type="ChEBI" id="CHEBI:597326"/>
    </cofactor>
</comment>
<comment type="catalytic activity">
    <reaction evidence="4">
        <text>(sulfur carrier)-H + L-cysteine = (sulfur carrier)-SH + L-alanine</text>
        <dbReference type="Rhea" id="RHEA:43892"/>
        <dbReference type="Rhea" id="RHEA-COMP:14737"/>
        <dbReference type="Rhea" id="RHEA-COMP:14739"/>
        <dbReference type="ChEBI" id="CHEBI:29917"/>
        <dbReference type="ChEBI" id="CHEBI:35235"/>
        <dbReference type="ChEBI" id="CHEBI:57972"/>
        <dbReference type="ChEBI" id="CHEBI:64428"/>
        <dbReference type="EC" id="2.8.1.7"/>
    </reaction>
</comment>
<dbReference type="InterPro" id="IPR015421">
    <property type="entry name" value="PyrdxlP-dep_Trfase_major"/>
</dbReference>
<dbReference type="SUPFAM" id="SSF53383">
    <property type="entry name" value="PLP-dependent transferases"/>
    <property type="match status" value="1"/>
</dbReference>
<dbReference type="Pfam" id="PF00266">
    <property type="entry name" value="Aminotran_5"/>
    <property type="match status" value="1"/>
</dbReference>
<dbReference type="InterPro" id="IPR015424">
    <property type="entry name" value="PyrdxlP-dep_Trfase"/>
</dbReference>
<dbReference type="PANTHER" id="PTHR43586">
    <property type="entry name" value="CYSTEINE DESULFURASE"/>
    <property type="match status" value="1"/>
</dbReference>
<evidence type="ECO:0000313" key="7">
    <source>
        <dbReference type="EMBL" id="MBS4537805.1"/>
    </source>
</evidence>
<reference evidence="7" key="1">
    <citation type="submission" date="2019-12" db="EMBL/GenBank/DDBJ databases">
        <title>Clostridiaceae gen. nov. sp. nov., isolated from sediment in Xinjiang, China.</title>
        <authorList>
            <person name="Zhang R."/>
        </authorList>
    </citation>
    <scope>NUCLEOTIDE SEQUENCE</scope>
    <source>
        <strain evidence="7">D2Q-11</strain>
    </source>
</reference>
<comment type="similarity">
    <text evidence="2">Belongs to the class-V pyridoxal-phosphate-dependent aminotransferase family. Csd subfamily.</text>
</comment>
<evidence type="ECO:0000256" key="3">
    <source>
        <dbReference type="ARBA" id="ARBA00022898"/>
    </source>
</evidence>
<protein>
    <submittedName>
        <fullName evidence="7">Aminotransferase class V-fold PLP-dependent enzyme</fullName>
    </submittedName>
</protein>
<dbReference type="AlphaFoldDB" id="A0A942UUN5"/>
<dbReference type="InterPro" id="IPR020578">
    <property type="entry name" value="Aminotrans_V_PyrdxlP_BS"/>
</dbReference>
<keyword evidence="3" id="KW-0663">Pyridoxal phosphate</keyword>
<dbReference type="PANTHER" id="PTHR43586:SF8">
    <property type="entry name" value="CYSTEINE DESULFURASE 1, CHLOROPLASTIC"/>
    <property type="match status" value="1"/>
</dbReference>
<keyword evidence="7" id="KW-0032">Aminotransferase</keyword>
<evidence type="ECO:0000313" key="8">
    <source>
        <dbReference type="Proteomes" id="UP000724672"/>
    </source>
</evidence>
<dbReference type="RefSeq" id="WP_203365731.1">
    <property type="nucleotide sequence ID" value="NZ_WSFT01000021.1"/>
</dbReference>
<keyword evidence="7" id="KW-0808">Transferase</keyword>
<evidence type="ECO:0000256" key="1">
    <source>
        <dbReference type="ARBA" id="ARBA00001933"/>
    </source>
</evidence>
<sequence length="469" mass="53293">MFTRKYSINNIRKYISGIDQHIKGVSYSKGNYTNFDNAASTPPLLPVVKKIENFSKYYSSIHRGVGLKSIISTEIFENARETTLNFVNANSKKNICIFVKNTTEAINKLSYRLNLSKDDIVLVSLMEHHSNDLPWRNKCRRMYIKLLENGRLDLDDLEYKLKYYKNKIKLVSVTGASNVTGYINDIHRIAKLSHQYNTKIFVDCAQLIPHRKVNMSGTGNDDHLDFIAFSAHKMYAPFGAGVLIGPKDIFNKGVPEYVGGGTIISVTENNEYWAQSPEKDEAGTPNVLGALALMESINILQEIGMEKVKKHENVLTEKLVSSLKTVDNIKLYTSINNINPNNHLGVITFNIKNIPHNLLASLLSFEGNIGVRSGCFCAHPYVHRLLNLSTNEVRKTQQKMLFGDIKDIPGLVRVSFGMYNTISEIDEFVNFLKLISKNIDSYKDQYIYNKGYNCYFPRDFILKDILKSL</sequence>
<evidence type="ECO:0000256" key="5">
    <source>
        <dbReference type="RuleBase" id="RU004504"/>
    </source>
</evidence>
<dbReference type="InterPro" id="IPR000192">
    <property type="entry name" value="Aminotrans_V_dom"/>
</dbReference>
<evidence type="ECO:0000259" key="6">
    <source>
        <dbReference type="Pfam" id="PF00266"/>
    </source>
</evidence>
<dbReference type="GO" id="GO:0008483">
    <property type="term" value="F:transaminase activity"/>
    <property type="evidence" value="ECO:0007669"/>
    <property type="project" value="UniProtKB-KW"/>
</dbReference>
<feature type="domain" description="Aminotransferase class V" evidence="6">
    <location>
        <begin position="34"/>
        <end position="428"/>
    </location>
</feature>
<accession>A0A942UUN5</accession>
<dbReference type="Proteomes" id="UP000724672">
    <property type="component" value="Unassembled WGS sequence"/>
</dbReference>
<evidence type="ECO:0000256" key="2">
    <source>
        <dbReference type="ARBA" id="ARBA00010447"/>
    </source>
</evidence>
<keyword evidence="8" id="KW-1185">Reference proteome</keyword>
<evidence type="ECO:0000256" key="4">
    <source>
        <dbReference type="ARBA" id="ARBA00050776"/>
    </source>
</evidence>
<dbReference type="Gene3D" id="3.90.1150.10">
    <property type="entry name" value="Aspartate Aminotransferase, domain 1"/>
    <property type="match status" value="1"/>
</dbReference>
<proteinExistence type="inferred from homology"/>